<accession>A0ACB5T9L1</accession>
<name>A0ACB5T9L1_AMBMO</name>
<dbReference type="EMBL" id="BSXS01005106">
    <property type="protein sequence ID" value="GME83926.1"/>
    <property type="molecule type" value="Genomic_DNA"/>
</dbReference>
<keyword evidence="2" id="KW-1185">Reference proteome</keyword>
<protein>
    <submittedName>
        <fullName evidence="1">Unnamed protein product</fullName>
    </submittedName>
</protein>
<dbReference type="Proteomes" id="UP001165064">
    <property type="component" value="Unassembled WGS sequence"/>
</dbReference>
<sequence length="356" mass="40657">MLQKFEEYYAKNPTAFGTLSLENGDTVNLSEEDKLKQLEKIKKEWQKQKEEKKQAQLDKLEEENKKHKDEIKKELTKKLKDKLSLYTETDKGEDIVKSFTEKFKLEAENLKMESFGLEMLHTIGKIYATKSQIYLDSHRTFLGYKGWFGAIKDRGSIIKDTFNTISSALDAQKTMQELAKMSEKREQHLNQTEGTPETEGSSPDAPDVKKDDQAPENATHIGGEQKNSHETPSDTKSSSTSAEESKKSEEGKEKKDEPEPIPTDEEVAEMEKLLMGKIITAAWKGSNMEICSTLREVVDNVLTDDESVDTTKKIERAEALNMIGHVFMEAKRSKWETEEAKIFEELFAEAQKKPKK</sequence>
<reference evidence="1" key="1">
    <citation type="submission" date="2023-04" db="EMBL/GenBank/DDBJ databases">
        <title>Ambrosiozyma monospora NBRC 10751.</title>
        <authorList>
            <person name="Ichikawa N."/>
            <person name="Sato H."/>
            <person name="Tonouchi N."/>
        </authorList>
    </citation>
    <scope>NUCLEOTIDE SEQUENCE</scope>
    <source>
        <strain evidence="1">NBRC 10751</strain>
    </source>
</reference>
<evidence type="ECO:0000313" key="1">
    <source>
        <dbReference type="EMBL" id="GME83926.1"/>
    </source>
</evidence>
<proteinExistence type="predicted"/>
<evidence type="ECO:0000313" key="2">
    <source>
        <dbReference type="Proteomes" id="UP001165064"/>
    </source>
</evidence>
<comment type="caution">
    <text evidence="1">The sequence shown here is derived from an EMBL/GenBank/DDBJ whole genome shotgun (WGS) entry which is preliminary data.</text>
</comment>
<organism evidence="1 2">
    <name type="scientific">Ambrosiozyma monospora</name>
    <name type="common">Yeast</name>
    <name type="synonym">Endomycopsis monosporus</name>
    <dbReference type="NCBI Taxonomy" id="43982"/>
    <lineage>
        <taxon>Eukaryota</taxon>
        <taxon>Fungi</taxon>
        <taxon>Dikarya</taxon>
        <taxon>Ascomycota</taxon>
        <taxon>Saccharomycotina</taxon>
        <taxon>Pichiomycetes</taxon>
        <taxon>Pichiales</taxon>
        <taxon>Pichiaceae</taxon>
        <taxon>Ambrosiozyma</taxon>
    </lineage>
</organism>
<gene>
    <name evidence="1" type="ORF">Amon02_000650600</name>
</gene>